<feature type="region of interest" description="Disordered" evidence="1">
    <location>
        <begin position="1"/>
        <end position="70"/>
    </location>
</feature>
<proteinExistence type="predicted"/>
<sequence length="87" mass="9636">MEVTPLQGGGQQESSREEEIEDESPIMFRHREIRSKKSKMRSMPLRIGSPVRDNPIPATTDGRPTVDQVSGQVTQAVVSMPDPMVTS</sequence>
<dbReference type="Proteomes" id="UP001605036">
    <property type="component" value="Unassembled WGS sequence"/>
</dbReference>
<reference evidence="2 3" key="1">
    <citation type="submission" date="2024-09" db="EMBL/GenBank/DDBJ databases">
        <title>Chromosome-scale assembly of Riccia fluitans.</title>
        <authorList>
            <person name="Paukszto L."/>
            <person name="Sawicki J."/>
            <person name="Karawczyk K."/>
            <person name="Piernik-Szablinska J."/>
            <person name="Szczecinska M."/>
            <person name="Mazdziarz M."/>
        </authorList>
    </citation>
    <scope>NUCLEOTIDE SEQUENCE [LARGE SCALE GENOMIC DNA]</scope>
    <source>
        <strain evidence="2">Rf_01</strain>
        <tissue evidence="2">Aerial parts of the thallus</tissue>
    </source>
</reference>
<gene>
    <name evidence="2" type="ORF">R1flu_011267</name>
</gene>
<protein>
    <submittedName>
        <fullName evidence="2">Uncharacterized protein</fullName>
    </submittedName>
</protein>
<evidence type="ECO:0000313" key="2">
    <source>
        <dbReference type="EMBL" id="KAL2643680.1"/>
    </source>
</evidence>
<evidence type="ECO:0000256" key="1">
    <source>
        <dbReference type="SAM" id="MobiDB-lite"/>
    </source>
</evidence>
<dbReference type="AlphaFoldDB" id="A0ABD1Z7B7"/>
<organism evidence="2 3">
    <name type="scientific">Riccia fluitans</name>
    <dbReference type="NCBI Taxonomy" id="41844"/>
    <lineage>
        <taxon>Eukaryota</taxon>
        <taxon>Viridiplantae</taxon>
        <taxon>Streptophyta</taxon>
        <taxon>Embryophyta</taxon>
        <taxon>Marchantiophyta</taxon>
        <taxon>Marchantiopsida</taxon>
        <taxon>Marchantiidae</taxon>
        <taxon>Marchantiales</taxon>
        <taxon>Ricciaceae</taxon>
        <taxon>Riccia</taxon>
    </lineage>
</organism>
<dbReference type="EMBL" id="JBHFFA010000002">
    <property type="protein sequence ID" value="KAL2643680.1"/>
    <property type="molecule type" value="Genomic_DNA"/>
</dbReference>
<feature type="compositionally biased region" description="Basic residues" evidence="1">
    <location>
        <begin position="31"/>
        <end position="40"/>
    </location>
</feature>
<accession>A0ABD1Z7B7</accession>
<evidence type="ECO:0000313" key="3">
    <source>
        <dbReference type="Proteomes" id="UP001605036"/>
    </source>
</evidence>
<name>A0ABD1Z7B7_9MARC</name>
<keyword evidence="3" id="KW-1185">Reference proteome</keyword>
<comment type="caution">
    <text evidence="2">The sequence shown here is derived from an EMBL/GenBank/DDBJ whole genome shotgun (WGS) entry which is preliminary data.</text>
</comment>